<dbReference type="Pfam" id="PF00881">
    <property type="entry name" value="Nitroreductase"/>
    <property type="match status" value="1"/>
</dbReference>
<dbReference type="PANTHER" id="PTHR43673">
    <property type="entry name" value="NAD(P)H NITROREDUCTASE YDGI-RELATED"/>
    <property type="match status" value="1"/>
</dbReference>
<evidence type="ECO:0000256" key="3">
    <source>
        <dbReference type="ARBA" id="ARBA00023002"/>
    </source>
</evidence>
<feature type="domain" description="Nitroreductase" evidence="4">
    <location>
        <begin position="10"/>
        <end position="194"/>
    </location>
</feature>
<accession>A0ABT4YUN8</accession>
<dbReference type="Proteomes" id="UP001210678">
    <property type="component" value="Unassembled WGS sequence"/>
</dbReference>
<sequence length="219" mass="24758">MTHPIIHDLNQRYSTKKYDAAKKISVNDIAVIKEALRLSASSVNSQPWRFIVIESDEAKQRLHDTFENKFQNNQQHAKSASHSILFAYNPRFNKEAYKIVVDAEVTSGHLPEAMYDEMLNKGMYFADITADENGVNAQWTKAQTYLALGNALHTLARLRIDSTPMEGVDSEMIGEIFKAELDGYVCETVLALGYHQQDSDYNHGLPKARLPLNKVVITL</sequence>
<evidence type="ECO:0000256" key="1">
    <source>
        <dbReference type="ARBA" id="ARBA00007118"/>
    </source>
</evidence>
<evidence type="ECO:0000256" key="2">
    <source>
        <dbReference type="ARBA" id="ARBA00022857"/>
    </source>
</evidence>
<evidence type="ECO:0000313" key="6">
    <source>
        <dbReference type="Proteomes" id="UP001210678"/>
    </source>
</evidence>
<name>A0ABT4YUN8_9VIBR</name>
<dbReference type="Gene3D" id="3.40.109.10">
    <property type="entry name" value="NADH Oxidase"/>
    <property type="match status" value="1"/>
</dbReference>
<dbReference type="InterPro" id="IPR029479">
    <property type="entry name" value="Nitroreductase"/>
</dbReference>
<reference evidence="5 6" key="1">
    <citation type="submission" date="2023-01" db="EMBL/GenBank/DDBJ databases">
        <title>Vibrio sp. KJ40-1 sp.nov, isolated from marine algae.</title>
        <authorList>
            <person name="Butt M."/>
            <person name="Kim J.M.J."/>
            <person name="Jeon C.O.C."/>
        </authorList>
    </citation>
    <scope>NUCLEOTIDE SEQUENCE [LARGE SCALE GENOMIC DNA]</scope>
    <source>
        <strain evidence="5 6">KJ40-1</strain>
    </source>
</reference>
<dbReference type="InterPro" id="IPR033878">
    <property type="entry name" value="NfsB-like"/>
</dbReference>
<dbReference type="RefSeq" id="WP_272138442.1">
    <property type="nucleotide sequence ID" value="NZ_JAQLOI010000003.1"/>
</dbReference>
<organism evidence="5 6">
    <name type="scientific">Vibrio algarum</name>
    <dbReference type="NCBI Taxonomy" id="3020714"/>
    <lineage>
        <taxon>Bacteria</taxon>
        <taxon>Pseudomonadati</taxon>
        <taxon>Pseudomonadota</taxon>
        <taxon>Gammaproteobacteria</taxon>
        <taxon>Vibrionales</taxon>
        <taxon>Vibrionaceae</taxon>
        <taxon>Vibrio</taxon>
    </lineage>
</organism>
<dbReference type="InterPro" id="IPR000415">
    <property type="entry name" value="Nitroreductase-like"/>
</dbReference>
<comment type="caution">
    <text evidence="5">The sequence shown here is derived from an EMBL/GenBank/DDBJ whole genome shotgun (WGS) entry which is preliminary data.</text>
</comment>
<evidence type="ECO:0000259" key="4">
    <source>
        <dbReference type="Pfam" id="PF00881"/>
    </source>
</evidence>
<comment type="similarity">
    <text evidence="1">Belongs to the nitroreductase family.</text>
</comment>
<protein>
    <submittedName>
        <fullName evidence="5">Nitroreductase family protein</fullName>
    </submittedName>
</protein>
<dbReference type="CDD" id="cd02149">
    <property type="entry name" value="NfsB-like"/>
    <property type="match status" value="1"/>
</dbReference>
<proteinExistence type="inferred from homology"/>
<dbReference type="PANTHER" id="PTHR43673:SF10">
    <property type="entry name" value="NADH DEHYDROGENASE_NAD(P)H NITROREDUCTASE XCC3605-RELATED"/>
    <property type="match status" value="1"/>
</dbReference>
<keyword evidence="2" id="KW-0521">NADP</keyword>
<dbReference type="SUPFAM" id="SSF55469">
    <property type="entry name" value="FMN-dependent nitroreductase-like"/>
    <property type="match status" value="1"/>
</dbReference>
<evidence type="ECO:0000313" key="5">
    <source>
        <dbReference type="EMBL" id="MDB1125070.1"/>
    </source>
</evidence>
<keyword evidence="3" id="KW-0560">Oxidoreductase</keyword>
<gene>
    <name evidence="5" type="ORF">PGX00_16045</name>
</gene>
<dbReference type="EMBL" id="JAQLOI010000003">
    <property type="protein sequence ID" value="MDB1125070.1"/>
    <property type="molecule type" value="Genomic_DNA"/>
</dbReference>
<keyword evidence="6" id="KW-1185">Reference proteome</keyword>